<keyword evidence="2" id="KW-1185">Reference proteome</keyword>
<feature type="non-terminal residue" evidence="1">
    <location>
        <position position="1"/>
    </location>
</feature>
<gene>
    <name evidence="1" type="ORF">BROFUL_02113</name>
</gene>
<evidence type="ECO:0000313" key="2">
    <source>
        <dbReference type="Proteomes" id="UP000034954"/>
    </source>
</evidence>
<proteinExistence type="predicted"/>
<dbReference type="EMBL" id="LAQJ01000212">
    <property type="protein sequence ID" value="KKO19172.1"/>
    <property type="molecule type" value="Genomic_DNA"/>
</dbReference>
<accession>A0A0M2UTN4</accession>
<evidence type="ECO:0000313" key="1">
    <source>
        <dbReference type="EMBL" id="KKO19172.1"/>
    </source>
</evidence>
<reference evidence="1 2" key="1">
    <citation type="journal article" date="2013" name="BMC Microbiol.">
        <title>Identification of the type II cytochrome c maturation pathway in anammox bacteria by comparative genomics.</title>
        <authorList>
            <person name="Ferousi C."/>
            <person name="Speth D.R."/>
            <person name="Reimann J."/>
            <person name="Op den Camp H.J."/>
            <person name="Allen J.W."/>
            <person name="Keltjens J.T."/>
            <person name="Jetten M.S."/>
        </authorList>
    </citation>
    <scope>NUCLEOTIDE SEQUENCE [LARGE SCALE GENOMIC DNA]</scope>
    <source>
        <strain evidence="1">RU1</strain>
    </source>
</reference>
<dbReference type="AlphaFoldDB" id="A0A0M2UTN4"/>
<comment type="caution">
    <text evidence="1">The sequence shown here is derived from an EMBL/GenBank/DDBJ whole genome shotgun (WGS) entry which is preliminary data.</text>
</comment>
<dbReference type="Proteomes" id="UP000034954">
    <property type="component" value="Unassembled WGS sequence"/>
</dbReference>
<name>A0A0M2UTN4_9BACT</name>
<organism evidence="1 2">
    <name type="scientific">Candidatus Brocadia fulgida</name>
    <dbReference type="NCBI Taxonomy" id="380242"/>
    <lineage>
        <taxon>Bacteria</taxon>
        <taxon>Pseudomonadati</taxon>
        <taxon>Planctomycetota</taxon>
        <taxon>Candidatus Brocadiia</taxon>
        <taxon>Candidatus Brocadiales</taxon>
        <taxon>Candidatus Brocadiaceae</taxon>
        <taxon>Candidatus Brocadia</taxon>
    </lineage>
</organism>
<protein>
    <submittedName>
        <fullName evidence="1">Uncharacterized protein</fullName>
    </submittedName>
</protein>
<sequence length="109" mass="12450">KTVPPEKGFVKNLQKKKFLYSNTITQHNLNQVPSAGRTGVLDCLYDVNRGRLTCLRGFKGGVKLAKKERFYTVILYNLQRNWKILDVEDNNVIIPKFVTPIDRGKVCPA</sequence>